<keyword evidence="3" id="KW-1185">Reference proteome</keyword>
<accession>A0A922KW17</accession>
<keyword evidence="1" id="KW-0732">Signal</keyword>
<organism evidence="2 3">
    <name type="scientific">Dermatophagoides farinae</name>
    <name type="common">American house dust mite</name>
    <dbReference type="NCBI Taxonomy" id="6954"/>
    <lineage>
        <taxon>Eukaryota</taxon>
        <taxon>Metazoa</taxon>
        <taxon>Ecdysozoa</taxon>
        <taxon>Arthropoda</taxon>
        <taxon>Chelicerata</taxon>
        <taxon>Arachnida</taxon>
        <taxon>Acari</taxon>
        <taxon>Acariformes</taxon>
        <taxon>Sarcoptiformes</taxon>
        <taxon>Astigmata</taxon>
        <taxon>Psoroptidia</taxon>
        <taxon>Analgoidea</taxon>
        <taxon>Pyroglyphidae</taxon>
        <taxon>Dermatophagoidinae</taxon>
        <taxon>Dermatophagoides</taxon>
    </lineage>
</organism>
<feature type="chain" id="PRO_5036803540" evidence="1">
    <location>
        <begin position="19"/>
        <end position="60"/>
    </location>
</feature>
<evidence type="ECO:0000313" key="2">
    <source>
        <dbReference type="EMBL" id="KAH9491288.1"/>
    </source>
</evidence>
<proteinExistence type="predicted"/>
<name>A0A922KW17_DERFA</name>
<comment type="caution">
    <text evidence="2">The sequence shown here is derived from an EMBL/GenBank/DDBJ whole genome shotgun (WGS) entry which is preliminary data.</text>
</comment>
<dbReference type="AlphaFoldDB" id="A0A922KW17"/>
<feature type="signal peptide" evidence="1">
    <location>
        <begin position="1"/>
        <end position="18"/>
    </location>
</feature>
<dbReference type="Proteomes" id="UP000790347">
    <property type="component" value="Unassembled WGS sequence"/>
</dbReference>
<protein>
    <submittedName>
        <fullName evidence="2">Uncharacterized protein</fullName>
    </submittedName>
</protein>
<evidence type="ECO:0000256" key="1">
    <source>
        <dbReference type="SAM" id="SignalP"/>
    </source>
</evidence>
<gene>
    <name evidence="2" type="ORF">DERF_016017</name>
</gene>
<reference evidence="2" key="2">
    <citation type="journal article" date="2022" name="Res Sq">
        <title>Comparative Genomics Reveals Insights into the Divergent Evolution of Astigmatic Mites and Household Pest Adaptations.</title>
        <authorList>
            <person name="Xiong Q."/>
            <person name="Wan A.T.-Y."/>
            <person name="Liu X.-Y."/>
            <person name="Fung C.S.-H."/>
            <person name="Xiao X."/>
            <person name="Malainual N."/>
            <person name="Hou J."/>
            <person name="Wang L."/>
            <person name="Wang M."/>
            <person name="Yang K."/>
            <person name="Cui Y."/>
            <person name="Leung E."/>
            <person name="Nong W."/>
            <person name="Shin S.-K."/>
            <person name="Au S."/>
            <person name="Jeong K.Y."/>
            <person name="Chew F.T."/>
            <person name="Hui J."/>
            <person name="Leung T.F."/>
            <person name="Tungtrongchitr A."/>
            <person name="Zhong N."/>
            <person name="Liu Z."/>
            <person name="Tsui S."/>
        </authorList>
    </citation>
    <scope>NUCLEOTIDE SEQUENCE</scope>
    <source>
        <strain evidence="2">Derf</strain>
        <tissue evidence="2">Whole organism</tissue>
    </source>
</reference>
<dbReference type="EMBL" id="ASGP02000009">
    <property type="protein sequence ID" value="KAH9491288.1"/>
    <property type="molecule type" value="Genomic_DNA"/>
</dbReference>
<reference evidence="2" key="1">
    <citation type="submission" date="2013-05" db="EMBL/GenBank/DDBJ databases">
        <authorList>
            <person name="Yim A.K.Y."/>
            <person name="Chan T.F."/>
            <person name="Ji K.M."/>
            <person name="Liu X.Y."/>
            <person name="Zhou J.W."/>
            <person name="Li R.Q."/>
            <person name="Yang K.Y."/>
            <person name="Li J."/>
            <person name="Li M."/>
            <person name="Law P.T.W."/>
            <person name="Wu Y.L."/>
            <person name="Cai Z.L."/>
            <person name="Qin H."/>
            <person name="Bao Y."/>
            <person name="Leung R.K.K."/>
            <person name="Ng P.K.S."/>
            <person name="Zou J."/>
            <person name="Zhong X.J."/>
            <person name="Ran P.X."/>
            <person name="Zhong N.S."/>
            <person name="Liu Z.G."/>
            <person name="Tsui S.K.W."/>
        </authorList>
    </citation>
    <scope>NUCLEOTIDE SEQUENCE</scope>
    <source>
        <strain evidence="2">Derf</strain>
        <tissue evidence="2">Whole organism</tissue>
    </source>
</reference>
<evidence type="ECO:0000313" key="3">
    <source>
        <dbReference type="Proteomes" id="UP000790347"/>
    </source>
</evidence>
<sequence length="60" mass="7227">MFFLVGWLIRWFATITNEIISIIEPRKKTDLFEIEILIEKLKYLENIELTPQNKTCAHNF</sequence>